<evidence type="ECO:0000256" key="1">
    <source>
        <dbReference type="SAM" id="MobiDB-lite"/>
    </source>
</evidence>
<dbReference type="EMBL" id="FTOF01000003">
    <property type="protein sequence ID" value="SIS43882.1"/>
    <property type="molecule type" value="Genomic_DNA"/>
</dbReference>
<dbReference type="STRING" id="1161099.SAMN05444817_103263"/>
<name>A0A1N7J3E6_9CORY</name>
<organism evidence="3 4">
    <name type="scientific">Corynebacterium appendicis CIP 107643</name>
    <dbReference type="NCBI Taxonomy" id="1161099"/>
    <lineage>
        <taxon>Bacteria</taxon>
        <taxon>Bacillati</taxon>
        <taxon>Actinomycetota</taxon>
        <taxon>Actinomycetes</taxon>
        <taxon>Mycobacteriales</taxon>
        <taxon>Corynebacteriaceae</taxon>
        <taxon>Corynebacterium</taxon>
    </lineage>
</organism>
<dbReference type="RefSeq" id="WP_143313847.1">
    <property type="nucleotide sequence ID" value="NZ_CP046976.1"/>
</dbReference>
<sequence length="123" mass="12847">MTISIARSNSTDSHAAATGSRIQPADVWDLDRRRTTVGGGVNVRTLEPTSRKYTPIGSRHSEAFEVKDNGFETRREKTGAAIMGALFGLALIVGSAFGGAFSGGDAGFAPQDASTQIAAVSHH</sequence>
<keyword evidence="2" id="KW-0472">Membrane</keyword>
<reference evidence="4" key="1">
    <citation type="submission" date="2017-01" db="EMBL/GenBank/DDBJ databases">
        <authorList>
            <person name="Varghese N."/>
            <person name="Submissions S."/>
        </authorList>
    </citation>
    <scope>NUCLEOTIDE SEQUENCE [LARGE SCALE GENOMIC DNA]</scope>
    <source>
        <strain evidence="4">DSM 44531</strain>
    </source>
</reference>
<evidence type="ECO:0000313" key="4">
    <source>
        <dbReference type="Proteomes" id="UP000186292"/>
    </source>
</evidence>
<feature type="compositionally biased region" description="Polar residues" evidence="1">
    <location>
        <begin position="1"/>
        <end position="13"/>
    </location>
</feature>
<feature type="region of interest" description="Disordered" evidence="1">
    <location>
        <begin position="1"/>
        <end position="23"/>
    </location>
</feature>
<feature type="transmembrane region" description="Helical" evidence="2">
    <location>
        <begin position="80"/>
        <end position="101"/>
    </location>
</feature>
<keyword evidence="2" id="KW-0812">Transmembrane</keyword>
<evidence type="ECO:0000256" key="2">
    <source>
        <dbReference type="SAM" id="Phobius"/>
    </source>
</evidence>
<proteinExistence type="predicted"/>
<dbReference type="AlphaFoldDB" id="A0A1N7J3E6"/>
<dbReference type="Proteomes" id="UP000186292">
    <property type="component" value="Unassembled WGS sequence"/>
</dbReference>
<keyword evidence="2" id="KW-1133">Transmembrane helix</keyword>
<gene>
    <name evidence="3" type="ORF">SAMN05444817_103263</name>
</gene>
<keyword evidence="4" id="KW-1185">Reference proteome</keyword>
<accession>A0A1N7J3E6</accession>
<evidence type="ECO:0000313" key="3">
    <source>
        <dbReference type="EMBL" id="SIS43882.1"/>
    </source>
</evidence>
<protein>
    <submittedName>
        <fullName evidence="3">Uncharacterized protein</fullName>
    </submittedName>
</protein>